<name>A0A8K0ULG8_9AGAR</name>
<proteinExistence type="predicted"/>
<dbReference type="InterPro" id="IPR048661">
    <property type="entry name" value="CPL1-like"/>
</dbReference>
<feature type="domain" description="Protein CPL1-like" evidence="2">
    <location>
        <begin position="196"/>
        <end position="260"/>
    </location>
</feature>
<feature type="signal peptide" evidence="1">
    <location>
        <begin position="1"/>
        <end position="19"/>
    </location>
</feature>
<reference evidence="3" key="1">
    <citation type="journal article" date="2021" name="New Phytol.">
        <title>Evolutionary innovations through gain and loss of genes in the ectomycorrhizal Boletales.</title>
        <authorList>
            <person name="Wu G."/>
            <person name="Miyauchi S."/>
            <person name="Morin E."/>
            <person name="Kuo A."/>
            <person name="Drula E."/>
            <person name="Varga T."/>
            <person name="Kohler A."/>
            <person name="Feng B."/>
            <person name="Cao Y."/>
            <person name="Lipzen A."/>
            <person name="Daum C."/>
            <person name="Hundley H."/>
            <person name="Pangilinan J."/>
            <person name="Johnson J."/>
            <person name="Barry K."/>
            <person name="LaButti K."/>
            <person name="Ng V."/>
            <person name="Ahrendt S."/>
            <person name="Min B."/>
            <person name="Choi I.G."/>
            <person name="Park H."/>
            <person name="Plett J.M."/>
            <person name="Magnuson J."/>
            <person name="Spatafora J.W."/>
            <person name="Nagy L.G."/>
            <person name="Henrissat B."/>
            <person name="Grigoriev I.V."/>
            <person name="Yang Z.L."/>
            <person name="Xu J."/>
            <person name="Martin F.M."/>
        </authorList>
    </citation>
    <scope>NUCLEOTIDE SEQUENCE</scope>
    <source>
        <strain evidence="3">KKN 215</strain>
    </source>
</reference>
<dbReference type="PANTHER" id="PTHR35192:SF2">
    <property type="entry name" value="APPLE DOMAIN-CONTAINING PROTEIN"/>
    <property type="match status" value="1"/>
</dbReference>
<dbReference type="PANTHER" id="PTHR35192">
    <property type="entry name" value="PROTEIN, PUTATIVE-RELATED"/>
    <property type="match status" value="1"/>
</dbReference>
<sequence length="290" mass="30200">MRFTAALSTLVIAASAVSGRVLEGLLGRSTVDVCAQIDAGLSVDLLGIAVTVGVLDICLCISGIVDILEVNAVVKAAVGLVGEAAVVAELTAMINSAAGHKTCTFPDHCDQICTKDNPCGFQCKDGFTPSPPSKPTDCVCAAPKKVCNGICGDFPSCPSAHPKREVEMAKRSATCDRGYTACGVFGWTGMRASQAWECIDTQSDLESCGGCAIPLMRGSPHGVDCTAIPGVADVSCGAGSCIVHRCLPGYTPSLDRSFCIRKSGLKYEFEEEIPASVYGLEHLPFNKKAN</sequence>
<protein>
    <recommendedName>
        <fullName evidence="2">Protein CPL1-like domain-containing protein</fullName>
    </recommendedName>
</protein>
<comment type="caution">
    <text evidence="3">The sequence shown here is derived from an EMBL/GenBank/DDBJ whole genome shotgun (WGS) entry which is preliminary data.</text>
</comment>
<dbReference type="Proteomes" id="UP000813824">
    <property type="component" value="Unassembled WGS sequence"/>
</dbReference>
<feature type="chain" id="PRO_5035458464" description="Protein CPL1-like domain-containing protein" evidence="1">
    <location>
        <begin position="20"/>
        <end position="290"/>
    </location>
</feature>
<evidence type="ECO:0000256" key="1">
    <source>
        <dbReference type="SAM" id="SignalP"/>
    </source>
</evidence>
<evidence type="ECO:0000313" key="4">
    <source>
        <dbReference type="Proteomes" id="UP000813824"/>
    </source>
</evidence>
<accession>A0A8K0ULG8</accession>
<dbReference type="InterPro" id="IPR038955">
    <property type="entry name" value="PriA/CPL1_fungi"/>
</dbReference>
<dbReference type="EMBL" id="JAEVFJ010000025">
    <property type="protein sequence ID" value="KAH8094605.1"/>
    <property type="molecule type" value="Genomic_DNA"/>
</dbReference>
<organism evidence="3 4">
    <name type="scientific">Cristinia sonorae</name>
    <dbReference type="NCBI Taxonomy" id="1940300"/>
    <lineage>
        <taxon>Eukaryota</taxon>
        <taxon>Fungi</taxon>
        <taxon>Dikarya</taxon>
        <taxon>Basidiomycota</taxon>
        <taxon>Agaricomycotina</taxon>
        <taxon>Agaricomycetes</taxon>
        <taxon>Agaricomycetidae</taxon>
        <taxon>Agaricales</taxon>
        <taxon>Pleurotineae</taxon>
        <taxon>Stephanosporaceae</taxon>
        <taxon>Cristinia</taxon>
    </lineage>
</organism>
<keyword evidence="4" id="KW-1185">Reference proteome</keyword>
<dbReference type="Pfam" id="PF21671">
    <property type="entry name" value="CPL1-like"/>
    <property type="match status" value="1"/>
</dbReference>
<dbReference type="AlphaFoldDB" id="A0A8K0ULG8"/>
<evidence type="ECO:0000313" key="3">
    <source>
        <dbReference type="EMBL" id="KAH8094605.1"/>
    </source>
</evidence>
<keyword evidence="1" id="KW-0732">Signal</keyword>
<gene>
    <name evidence="3" type="ORF">BXZ70DRAFT_347818</name>
</gene>
<evidence type="ECO:0000259" key="2">
    <source>
        <dbReference type="Pfam" id="PF21671"/>
    </source>
</evidence>
<dbReference type="OrthoDB" id="439917at2759"/>